<reference evidence="2" key="1">
    <citation type="journal article" date="2020" name="Stud. Mycol.">
        <title>101 Dothideomycetes genomes: a test case for predicting lifestyles and emergence of pathogens.</title>
        <authorList>
            <person name="Haridas S."/>
            <person name="Albert R."/>
            <person name="Binder M."/>
            <person name="Bloem J."/>
            <person name="Labutti K."/>
            <person name="Salamov A."/>
            <person name="Andreopoulos B."/>
            <person name="Baker S."/>
            <person name="Barry K."/>
            <person name="Bills G."/>
            <person name="Bluhm B."/>
            <person name="Cannon C."/>
            <person name="Castanera R."/>
            <person name="Culley D."/>
            <person name="Daum C."/>
            <person name="Ezra D."/>
            <person name="Gonzalez J."/>
            <person name="Henrissat B."/>
            <person name="Kuo A."/>
            <person name="Liang C."/>
            <person name="Lipzen A."/>
            <person name="Lutzoni F."/>
            <person name="Magnuson J."/>
            <person name="Mondo S."/>
            <person name="Nolan M."/>
            <person name="Ohm R."/>
            <person name="Pangilinan J."/>
            <person name="Park H.-J."/>
            <person name="Ramirez L."/>
            <person name="Alfaro M."/>
            <person name="Sun H."/>
            <person name="Tritt A."/>
            <person name="Yoshinaga Y."/>
            <person name="Zwiers L.-H."/>
            <person name="Turgeon B."/>
            <person name="Goodwin S."/>
            <person name="Spatafora J."/>
            <person name="Crous P."/>
            <person name="Grigoriev I."/>
        </authorList>
    </citation>
    <scope>NUCLEOTIDE SEQUENCE</scope>
    <source>
        <strain evidence="2">CBS 122367</strain>
    </source>
</reference>
<name>A0A6G1J7Z1_9PLEO</name>
<feature type="domain" description="JmjC" evidence="1">
    <location>
        <begin position="1"/>
        <end position="72"/>
    </location>
</feature>
<dbReference type="InterPro" id="IPR003347">
    <property type="entry name" value="JmjC_dom"/>
</dbReference>
<keyword evidence="3" id="KW-1185">Reference proteome</keyword>
<proteinExistence type="predicted"/>
<feature type="non-terminal residue" evidence="2">
    <location>
        <position position="1"/>
    </location>
</feature>
<dbReference type="SUPFAM" id="SSF51197">
    <property type="entry name" value="Clavaminate synthase-like"/>
    <property type="match status" value="1"/>
</dbReference>
<evidence type="ECO:0000259" key="1">
    <source>
        <dbReference type="PROSITE" id="PS51184"/>
    </source>
</evidence>
<evidence type="ECO:0000313" key="3">
    <source>
        <dbReference type="Proteomes" id="UP000799291"/>
    </source>
</evidence>
<sequence>EEETRIWRADPNAFAGEKLRYVVLCPGQTVYFEAGTIHFVFRLADLPTLMVGGHILRWSRVDSWMEIILNQLRFPNTTNEDLSESAPVYVEAV</sequence>
<protein>
    <recommendedName>
        <fullName evidence="1">JmjC domain-containing protein</fullName>
    </recommendedName>
</protein>
<organism evidence="2 3">
    <name type="scientific">Lentithecium fluviatile CBS 122367</name>
    <dbReference type="NCBI Taxonomy" id="1168545"/>
    <lineage>
        <taxon>Eukaryota</taxon>
        <taxon>Fungi</taxon>
        <taxon>Dikarya</taxon>
        <taxon>Ascomycota</taxon>
        <taxon>Pezizomycotina</taxon>
        <taxon>Dothideomycetes</taxon>
        <taxon>Pleosporomycetidae</taxon>
        <taxon>Pleosporales</taxon>
        <taxon>Massarineae</taxon>
        <taxon>Lentitheciaceae</taxon>
        <taxon>Lentithecium</taxon>
    </lineage>
</organism>
<dbReference type="PROSITE" id="PS51184">
    <property type="entry name" value="JMJC"/>
    <property type="match status" value="1"/>
</dbReference>
<accession>A0A6G1J7Z1</accession>
<dbReference type="AlphaFoldDB" id="A0A6G1J7Z1"/>
<dbReference type="EMBL" id="MU005577">
    <property type="protein sequence ID" value="KAF2686239.1"/>
    <property type="molecule type" value="Genomic_DNA"/>
</dbReference>
<feature type="non-terminal residue" evidence="2">
    <location>
        <position position="93"/>
    </location>
</feature>
<gene>
    <name evidence="2" type="ORF">K458DRAFT_278398</name>
</gene>
<dbReference type="Proteomes" id="UP000799291">
    <property type="component" value="Unassembled WGS sequence"/>
</dbReference>
<evidence type="ECO:0000313" key="2">
    <source>
        <dbReference type="EMBL" id="KAF2686239.1"/>
    </source>
</evidence>
<dbReference type="OrthoDB" id="3860121at2759"/>